<name>A0A852VMW2_9MICO</name>
<sequence>MSGVATDLKSEHHSIDERLAEFVAGLDEGEVRAASFRASARELRHHIYVEEAHLFPPLRAAGMIPPVLVMLREHGEIWQTLDTVETFLAEDQPDVASLRRECERLAAQLAAHNLKEEQILYPAADESLATEELEQVAISLVDGDLPGGWRAEMAPA</sequence>
<dbReference type="Pfam" id="PF01814">
    <property type="entry name" value="Hemerythrin"/>
    <property type="match status" value="1"/>
</dbReference>
<dbReference type="InterPro" id="IPR012312">
    <property type="entry name" value="Hemerythrin-like"/>
</dbReference>
<dbReference type="Gene3D" id="1.20.120.520">
    <property type="entry name" value="nmb1532 protein domain like"/>
    <property type="match status" value="1"/>
</dbReference>
<dbReference type="PANTHER" id="PTHR39966:SF3">
    <property type="entry name" value="DUF438 DOMAIN-CONTAINING PROTEIN"/>
    <property type="match status" value="1"/>
</dbReference>
<comment type="caution">
    <text evidence="2">The sequence shown here is derived from an EMBL/GenBank/DDBJ whole genome shotgun (WGS) entry which is preliminary data.</text>
</comment>
<dbReference type="GO" id="GO:0005886">
    <property type="term" value="C:plasma membrane"/>
    <property type="evidence" value="ECO:0007669"/>
    <property type="project" value="TreeGrafter"/>
</dbReference>
<proteinExistence type="predicted"/>
<dbReference type="PANTHER" id="PTHR39966">
    <property type="entry name" value="BLL2471 PROTEIN-RELATED"/>
    <property type="match status" value="1"/>
</dbReference>
<accession>A0A852VMW2</accession>
<dbReference type="RefSeq" id="WP_185991173.1">
    <property type="nucleotide sequence ID" value="NZ_JACCAE010000001.1"/>
</dbReference>
<dbReference type="AlphaFoldDB" id="A0A852VMW2"/>
<dbReference type="Proteomes" id="UP000554054">
    <property type="component" value="Unassembled WGS sequence"/>
</dbReference>
<evidence type="ECO:0000313" key="2">
    <source>
        <dbReference type="EMBL" id="NYF98352.1"/>
    </source>
</evidence>
<gene>
    <name evidence="2" type="ORF">BJY20_001744</name>
</gene>
<evidence type="ECO:0000259" key="1">
    <source>
        <dbReference type="Pfam" id="PF01814"/>
    </source>
</evidence>
<keyword evidence="3" id="KW-1185">Reference proteome</keyword>
<feature type="domain" description="Hemerythrin-like" evidence="1">
    <location>
        <begin position="7"/>
        <end position="124"/>
    </location>
</feature>
<evidence type="ECO:0000313" key="3">
    <source>
        <dbReference type="Proteomes" id="UP000554054"/>
    </source>
</evidence>
<dbReference type="EMBL" id="JACCAE010000001">
    <property type="protein sequence ID" value="NYF98352.1"/>
    <property type="molecule type" value="Genomic_DNA"/>
</dbReference>
<protein>
    <submittedName>
        <fullName evidence="2">Iron-sulfur cluster repair protein YtfE (RIC family)</fullName>
    </submittedName>
</protein>
<reference evidence="2 3" key="1">
    <citation type="submission" date="2020-07" db="EMBL/GenBank/DDBJ databases">
        <title>Sequencing the genomes of 1000 actinobacteria strains.</title>
        <authorList>
            <person name="Klenk H.-P."/>
        </authorList>
    </citation>
    <scope>NUCLEOTIDE SEQUENCE [LARGE SCALE GENOMIC DNA]</scope>
    <source>
        <strain evidence="2 3">DSM 26154</strain>
    </source>
</reference>
<organism evidence="2 3">
    <name type="scientific">Janibacter cremeus</name>
    <dbReference type="NCBI Taxonomy" id="1285192"/>
    <lineage>
        <taxon>Bacteria</taxon>
        <taxon>Bacillati</taxon>
        <taxon>Actinomycetota</taxon>
        <taxon>Actinomycetes</taxon>
        <taxon>Micrococcales</taxon>
        <taxon>Intrasporangiaceae</taxon>
        <taxon>Janibacter</taxon>
    </lineage>
</organism>